<accession>A0A6M3L308</accession>
<protein>
    <recommendedName>
        <fullName evidence="2">DUF4406 domain-containing protein</fullName>
    </recommendedName>
</protein>
<name>A0A6M3L308_9ZZZZ</name>
<dbReference type="AlphaFoldDB" id="A0A6M3L308"/>
<proteinExistence type="predicted"/>
<dbReference type="EMBL" id="MT142741">
    <property type="protein sequence ID" value="QJA87924.1"/>
    <property type="molecule type" value="Genomic_DNA"/>
</dbReference>
<gene>
    <name evidence="1" type="ORF">MM415B02869_0005</name>
</gene>
<organism evidence="1">
    <name type="scientific">viral metagenome</name>
    <dbReference type="NCBI Taxonomy" id="1070528"/>
    <lineage>
        <taxon>unclassified sequences</taxon>
        <taxon>metagenomes</taxon>
        <taxon>organismal metagenomes</taxon>
    </lineage>
</organism>
<dbReference type="InterPro" id="IPR025518">
    <property type="entry name" value="DUF4406"/>
</dbReference>
<reference evidence="1" key="1">
    <citation type="submission" date="2020-03" db="EMBL/GenBank/DDBJ databases">
        <title>The deep terrestrial virosphere.</title>
        <authorList>
            <person name="Holmfeldt K."/>
            <person name="Nilsson E."/>
            <person name="Simone D."/>
            <person name="Lopez-Fernandez M."/>
            <person name="Wu X."/>
            <person name="de Brujin I."/>
            <person name="Lundin D."/>
            <person name="Andersson A."/>
            <person name="Bertilsson S."/>
            <person name="Dopson M."/>
        </authorList>
    </citation>
    <scope>NUCLEOTIDE SEQUENCE</scope>
    <source>
        <strain evidence="1">MM415B02869</strain>
    </source>
</reference>
<evidence type="ECO:0008006" key="2">
    <source>
        <dbReference type="Google" id="ProtNLM"/>
    </source>
</evidence>
<evidence type="ECO:0000313" key="1">
    <source>
        <dbReference type="EMBL" id="QJA87924.1"/>
    </source>
</evidence>
<dbReference type="Gene3D" id="3.40.50.10400">
    <property type="entry name" value="Hypothetical protein PA1492"/>
    <property type="match status" value="1"/>
</dbReference>
<dbReference type="Pfam" id="PF14359">
    <property type="entry name" value="DUF4406"/>
    <property type="match status" value="1"/>
</dbReference>
<dbReference type="SUPFAM" id="SSF52309">
    <property type="entry name" value="N-(deoxy)ribosyltransferase-like"/>
    <property type="match status" value="1"/>
</dbReference>
<sequence length="101" mass="11389">MNVIYVAGKYRADTRSEIGLNILRAEKVAKRLWSEGWAVVCPHANSAHFDGVVADRCFLEGGIEILTRCDSIYMMKGWQDSYGAMAEHAVAMELDMEIIYE</sequence>